<feature type="coiled-coil region" evidence="2">
    <location>
        <begin position="133"/>
        <end position="160"/>
    </location>
</feature>
<evidence type="ECO:0000313" key="4">
    <source>
        <dbReference type="EMBL" id="ALS35775.1"/>
    </source>
</evidence>
<dbReference type="Pfam" id="PF13518">
    <property type="entry name" value="HTH_28"/>
    <property type="match status" value="2"/>
</dbReference>
<feature type="domain" description="Insertion element IS150 protein InsJ-like helix-turn-helix" evidence="3">
    <location>
        <begin position="8"/>
        <end position="60"/>
    </location>
</feature>
<dbReference type="Proteomes" id="UP000067523">
    <property type="component" value="Chromosome"/>
</dbReference>
<dbReference type="InterPro" id="IPR010921">
    <property type="entry name" value="Trp_repressor/repl_initiator"/>
</dbReference>
<feature type="domain" description="Insertion element IS150 protein InsJ-like helix-turn-helix" evidence="3">
    <location>
        <begin position="66"/>
        <end position="118"/>
    </location>
</feature>
<dbReference type="InterPro" id="IPR052057">
    <property type="entry name" value="IS150/IS1296_orfA-like"/>
</dbReference>
<dbReference type="Gene3D" id="1.10.10.10">
    <property type="entry name" value="Winged helix-like DNA-binding domain superfamily/Winged helix DNA-binding domain"/>
    <property type="match status" value="1"/>
</dbReference>
<dbReference type="InterPro" id="IPR036388">
    <property type="entry name" value="WH-like_DNA-bd_sf"/>
</dbReference>
<dbReference type="PANTHER" id="PTHR33795">
    <property type="entry name" value="INSERTION ELEMENT IS150 PROTEIN INSJ"/>
    <property type="match status" value="1"/>
</dbReference>
<dbReference type="KEGG" id="erx:ATZ35_00955"/>
<evidence type="ECO:0000256" key="1">
    <source>
        <dbReference type="ARBA" id="ARBA00038232"/>
    </source>
</evidence>
<dbReference type="STRING" id="118060.ATZ35_00955"/>
<keyword evidence="2" id="KW-0175">Coiled coil</keyword>
<organism evidence="4 5">
    <name type="scientific">Enterococcus rotai</name>
    <dbReference type="NCBI Taxonomy" id="118060"/>
    <lineage>
        <taxon>Bacteria</taxon>
        <taxon>Bacillati</taxon>
        <taxon>Bacillota</taxon>
        <taxon>Bacilli</taxon>
        <taxon>Lactobacillales</taxon>
        <taxon>Enterococcaceae</taxon>
        <taxon>Enterococcus</taxon>
    </lineage>
</organism>
<gene>
    <name evidence="4" type="ORF">ATZ35_00955</name>
</gene>
<dbReference type="PANTHER" id="PTHR33795:SF1">
    <property type="entry name" value="INSERTION ELEMENT IS150 PROTEIN INSJ"/>
    <property type="match status" value="1"/>
</dbReference>
<dbReference type="AlphaFoldDB" id="A0A0U2VMQ4"/>
<dbReference type="SUPFAM" id="SSF48295">
    <property type="entry name" value="TrpR-like"/>
    <property type="match status" value="1"/>
</dbReference>
<name>A0A0U2VMQ4_9ENTE</name>
<evidence type="ECO:0000259" key="3">
    <source>
        <dbReference type="Pfam" id="PF13518"/>
    </source>
</evidence>
<dbReference type="Gene3D" id="1.10.10.60">
    <property type="entry name" value="Homeodomain-like"/>
    <property type="match status" value="1"/>
</dbReference>
<keyword evidence="5" id="KW-1185">Reference proteome</keyword>
<dbReference type="InterPro" id="IPR055247">
    <property type="entry name" value="InsJ-like_HTH"/>
</dbReference>
<dbReference type="GO" id="GO:0043565">
    <property type="term" value="F:sequence-specific DNA binding"/>
    <property type="evidence" value="ECO:0007669"/>
    <property type="project" value="InterPro"/>
</dbReference>
<sequence>MAKYSFEFKLKIVHDYLAGKGGTSSLAKKYGFKSNNQIRKWLNVYKEFGEEGLLRSRKNRSYSVQFKLDAIELYLTTEMSFQEVANQLEINNFSLIANWLRNYRKNGLKGFLKMKGRPSKMPKKISEETEPIKTGDTERIKELEKQLRMAQIENAYLKELRRLRLKERHKKMKLVRKSSTASENILD</sequence>
<protein>
    <submittedName>
        <fullName evidence="4">Transcriptional regulator</fullName>
    </submittedName>
</protein>
<dbReference type="InterPro" id="IPR009057">
    <property type="entry name" value="Homeodomain-like_sf"/>
</dbReference>
<dbReference type="EMBL" id="CP013655">
    <property type="protein sequence ID" value="ALS35775.1"/>
    <property type="molecule type" value="Genomic_DNA"/>
</dbReference>
<comment type="similarity">
    <text evidence="1">Belongs to the IS150/IS1296 orfA family.</text>
</comment>
<evidence type="ECO:0000313" key="5">
    <source>
        <dbReference type="Proteomes" id="UP000067523"/>
    </source>
</evidence>
<proteinExistence type="inferred from homology"/>
<reference evidence="5" key="1">
    <citation type="submission" date="2015-12" db="EMBL/GenBank/DDBJ databases">
        <authorList>
            <person name="Lauer A."/>
            <person name="Humrighouse B."/>
            <person name="Loparev V."/>
            <person name="Shewmaker P.L."/>
            <person name="Whitney A.M."/>
            <person name="McLaughlin R.W."/>
        </authorList>
    </citation>
    <scope>NUCLEOTIDE SEQUENCE [LARGE SCALE GENOMIC DNA]</scope>
    <source>
        <strain evidence="5">LMG 26678</strain>
    </source>
</reference>
<evidence type="ECO:0000256" key="2">
    <source>
        <dbReference type="SAM" id="Coils"/>
    </source>
</evidence>
<dbReference type="SUPFAM" id="SSF46689">
    <property type="entry name" value="Homeodomain-like"/>
    <property type="match status" value="1"/>
</dbReference>
<accession>A0A0U2VMQ4</accession>